<dbReference type="EMBL" id="RBII01000002">
    <property type="protein sequence ID" value="RKQ68918.1"/>
    <property type="molecule type" value="Genomic_DNA"/>
</dbReference>
<dbReference type="InterPro" id="IPR041489">
    <property type="entry name" value="PDZ_6"/>
</dbReference>
<feature type="domain" description="PDZ" evidence="11">
    <location>
        <begin position="263"/>
        <end position="336"/>
    </location>
</feature>
<dbReference type="Gene3D" id="2.40.10.120">
    <property type="match status" value="1"/>
</dbReference>
<evidence type="ECO:0000256" key="7">
    <source>
        <dbReference type="ARBA" id="ARBA00022801"/>
    </source>
</evidence>
<evidence type="ECO:0000256" key="4">
    <source>
        <dbReference type="ARBA" id="ARBA00022729"/>
    </source>
</evidence>
<keyword evidence="5" id="KW-0677">Repeat</keyword>
<dbReference type="PANTHER" id="PTHR22939:SF129">
    <property type="entry name" value="SERINE PROTEASE HTRA2, MITOCHONDRIAL"/>
    <property type="match status" value="1"/>
</dbReference>
<evidence type="ECO:0000313" key="12">
    <source>
        <dbReference type="EMBL" id="RKQ68918.1"/>
    </source>
</evidence>
<keyword evidence="13" id="KW-1185">Reference proteome</keyword>
<feature type="binding site" evidence="10">
    <location>
        <position position="120"/>
    </location>
    <ligand>
        <name>substrate</name>
    </ligand>
</feature>
<gene>
    <name evidence="12" type="ORF">DES40_1693</name>
</gene>
<evidence type="ECO:0000259" key="11">
    <source>
        <dbReference type="PROSITE" id="PS50106"/>
    </source>
</evidence>
<dbReference type="Gene3D" id="2.30.42.10">
    <property type="match status" value="2"/>
</dbReference>
<dbReference type="SMART" id="SM00228">
    <property type="entry name" value="PDZ"/>
    <property type="match status" value="2"/>
</dbReference>
<dbReference type="OrthoDB" id="9758917at2"/>
<dbReference type="CDD" id="cd10839">
    <property type="entry name" value="cpPDZ1_DegP-like"/>
    <property type="match status" value="1"/>
</dbReference>
<proteinExistence type="inferred from homology"/>
<dbReference type="AlphaFoldDB" id="A0A420WD63"/>
<dbReference type="SUPFAM" id="SSF50156">
    <property type="entry name" value="PDZ domain-like"/>
    <property type="match status" value="2"/>
</dbReference>
<dbReference type="Pfam" id="PF13365">
    <property type="entry name" value="Trypsin_2"/>
    <property type="match status" value="1"/>
</dbReference>
<dbReference type="InterPro" id="IPR001940">
    <property type="entry name" value="Peptidase_S1C"/>
</dbReference>
<dbReference type="FunCoup" id="A0A420WD63">
    <property type="interactions" value="488"/>
</dbReference>
<keyword evidence="3 12" id="KW-0645">Protease</keyword>
<dbReference type="GO" id="GO:0004252">
    <property type="term" value="F:serine-type endopeptidase activity"/>
    <property type="evidence" value="ECO:0007669"/>
    <property type="project" value="InterPro"/>
</dbReference>
<feature type="binding site" evidence="10">
    <location>
        <position position="66"/>
    </location>
    <ligand>
        <name>substrate</name>
    </ligand>
</feature>
<evidence type="ECO:0000256" key="10">
    <source>
        <dbReference type="PIRSR" id="PIRSR611782-2"/>
    </source>
</evidence>
<reference evidence="12 13" key="1">
    <citation type="submission" date="2018-10" db="EMBL/GenBank/DDBJ databases">
        <title>Genomic Encyclopedia of Type Strains, Phase IV (KMG-IV): sequencing the most valuable type-strain genomes for metagenomic binning, comparative biology and taxonomic classification.</title>
        <authorList>
            <person name="Goeker M."/>
        </authorList>
    </citation>
    <scope>NUCLEOTIDE SEQUENCE [LARGE SCALE GENOMIC DNA]</scope>
    <source>
        <strain evidence="12 13">DSM 22008</strain>
    </source>
</reference>
<dbReference type="PROSITE" id="PS50106">
    <property type="entry name" value="PDZ"/>
    <property type="match status" value="2"/>
</dbReference>
<dbReference type="InterPro" id="IPR001478">
    <property type="entry name" value="PDZ"/>
</dbReference>
<evidence type="ECO:0000256" key="1">
    <source>
        <dbReference type="ARBA" id="ARBA00004418"/>
    </source>
</evidence>
<evidence type="ECO:0000256" key="2">
    <source>
        <dbReference type="ARBA" id="ARBA00010541"/>
    </source>
</evidence>
<comment type="subcellular location">
    <subcellularLocation>
        <location evidence="1">Periplasm</location>
    </subcellularLocation>
</comment>
<dbReference type="InterPro" id="IPR009003">
    <property type="entry name" value="Peptidase_S1_PA"/>
</dbReference>
<dbReference type="PRINTS" id="PR00834">
    <property type="entry name" value="PROTEASES2C"/>
</dbReference>
<dbReference type="InterPro" id="IPR036034">
    <property type="entry name" value="PDZ_sf"/>
</dbReference>
<evidence type="ECO:0000313" key="13">
    <source>
        <dbReference type="Proteomes" id="UP000282211"/>
    </source>
</evidence>
<feature type="domain" description="PDZ" evidence="11">
    <location>
        <begin position="404"/>
        <end position="446"/>
    </location>
</feature>
<evidence type="ECO:0000256" key="6">
    <source>
        <dbReference type="ARBA" id="ARBA00022764"/>
    </source>
</evidence>
<dbReference type="GO" id="GO:0042597">
    <property type="term" value="C:periplasmic space"/>
    <property type="evidence" value="ECO:0007669"/>
    <property type="project" value="UniProtKB-SubCell"/>
</dbReference>
<evidence type="ECO:0000256" key="3">
    <source>
        <dbReference type="ARBA" id="ARBA00022670"/>
    </source>
</evidence>
<feature type="binding site" evidence="10">
    <location>
        <position position="150"/>
    </location>
    <ligand>
        <name>substrate</name>
    </ligand>
</feature>
<comment type="similarity">
    <text evidence="2">Belongs to the peptidase S1C family.</text>
</comment>
<keyword evidence="4" id="KW-0732">Signal</keyword>
<keyword evidence="7" id="KW-0378">Hydrolase</keyword>
<dbReference type="SUPFAM" id="SSF50494">
    <property type="entry name" value="Trypsin-like serine proteases"/>
    <property type="match status" value="1"/>
</dbReference>
<dbReference type="Proteomes" id="UP000282211">
    <property type="component" value="Unassembled WGS sequence"/>
</dbReference>
<protein>
    <submittedName>
        <fullName evidence="12">Serine protease Do/serine protease DegQ</fullName>
    </submittedName>
</protein>
<dbReference type="RefSeq" id="WP_121100724.1">
    <property type="nucleotide sequence ID" value="NZ_RBII01000002.1"/>
</dbReference>
<dbReference type="InParanoid" id="A0A420WD63"/>
<dbReference type="FunFam" id="2.40.10.10:FF:000001">
    <property type="entry name" value="Periplasmic serine protease DegS"/>
    <property type="match status" value="1"/>
</dbReference>
<feature type="active site" description="Charge relay system" evidence="9">
    <location>
        <position position="224"/>
    </location>
</feature>
<dbReference type="InterPro" id="IPR011782">
    <property type="entry name" value="Pept_S1C_Do"/>
</dbReference>
<organism evidence="12 13">
    <name type="scientific">Litorimonas taeanensis</name>
    <dbReference type="NCBI Taxonomy" id="568099"/>
    <lineage>
        <taxon>Bacteria</taxon>
        <taxon>Pseudomonadati</taxon>
        <taxon>Pseudomonadota</taxon>
        <taxon>Alphaproteobacteria</taxon>
        <taxon>Maricaulales</taxon>
        <taxon>Robiginitomaculaceae</taxon>
    </lineage>
</organism>
<dbReference type="PANTHER" id="PTHR22939">
    <property type="entry name" value="SERINE PROTEASE FAMILY S1C HTRA-RELATED"/>
    <property type="match status" value="1"/>
</dbReference>
<evidence type="ECO:0000256" key="8">
    <source>
        <dbReference type="ARBA" id="ARBA00022825"/>
    </source>
</evidence>
<keyword evidence="8" id="KW-0720">Serine protease</keyword>
<name>A0A420WD63_9PROT</name>
<feature type="active site" description="Charge relay system" evidence="9">
    <location>
        <position position="120"/>
    </location>
</feature>
<dbReference type="Pfam" id="PF13180">
    <property type="entry name" value="PDZ_2"/>
    <property type="match status" value="1"/>
</dbReference>
<dbReference type="Pfam" id="PF17820">
    <property type="entry name" value="PDZ_6"/>
    <property type="match status" value="1"/>
</dbReference>
<keyword evidence="6" id="KW-0574">Periplasm</keyword>
<accession>A0A420WD63</accession>
<comment type="caution">
    <text evidence="12">The sequence shown here is derived from an EMBL/GenBank/DDBJ whole genome shotgun (WGS) entry which is preliminary data.</text>
</comment>
<dbReference type="NCBIfam" id="TIGR02037">
    <property type="entry name" value="degP_htrA_DO"/>
    <property type="match status" value="1"/>
</dbReference>
<evidence type="ECO:0000256" key="9">
    <source>
        <dbReference type="PIRSR" id="PIRSR611782-1"/>
    </source>
</evidence>
<evidence type="ECO:0000256" key="5">
    <source>
        <dbReference type="ARBA" id="ARBA00022737"/>
    </source>
</evidence>
<sequence length="476" mass="50313">MRKSLLIAASGIALIAAPIAISQGVYSNSPAIGQSGVLTIDNNRGVLTMAPLLERITPAVVSIDVEGTSKPASQDYSSQEDLLRRFFGGNLPEAQNRPTRGLGSGVIIDASEGLIVTNNHVVEDADRITITLEDKRELDGKLIGSDPKTDIALVKVDAKNLSELKFAKSRDVRVGDYVIAVGNPFGLSSTVTSGIISALGRDQGGAENYQDYIQTDASINPGNSGGALVNSKGELIGINTAILSRSGGNNGIGFAVPTRIVTSVVEQLKENGEVRRGRIGVGIQNITPTLRESLNLTTLNGALVSSVSEGTPADKAGLKEGDVIVGFNGDEISDSSDIRNAVGLVLPGTRTDITYIRDGKRRTTRIEVAEVEEDREILTAEAVDDIPAMEAFSGASIGDIPDDVELRGGEKGVYVMSVENGSKAYRAGLRRGDVIRSVNLKDVSNLKDFESRIANKSGPFALSVEREGQRVLMAVK</sequence>
<feature type="active site" description="Charge relay system" evidence="9">
    <location>
        <position position="150"/>
    </location>
</feature>
<dbReference type="GO" id="GO:0006508">
    <property type="term" value="P:proteolysis"/>
    <property type="evidence" value="ECO:0007669"/>
    <property type="project" value="UniProtKB-KW"/>
</dbReference>
<feature type="binding site" evidence="10">
    <location>
        <begin position="222"/>
        <end position="224"/>
    </location>
    <ligand>
        <name>substrate</name>
    </ligand>
</feature>